<evidence type="ECO:0000256" key="1">
    <source>
        <dbReference type="ARBA" id="ARBA00004141"/>
    </source>
</evidence>
<keyword evidence="4 6" id="KW-1133">Transmembrane helix</keyword>
<dbReference type="InterPro" id="IPR027469">
    <property type="entry name" value="Cation_efflux_TMD_sf"/>
</dbReference>
<dbReference type="InterPro" id="IPR036837">
    <property type="entry name" value="Cation_efflux_CTD_sf"/>
</dbReference>
<feature type="transmembrane region" description="Helical" evidence="6">
    <location>
        <begin position="76"/>
        <end position="99"/>
    </location>
</feature>
<dbReference type="AlphaFoldDB" id="A0A857MV20"/>
<dbReference type="RefSeq" id="WP_260763256.1">
    <property type="nucleotide sequence ID" value="NZ_CP045921.1"/>
</dbReference>
<keyword evidence="2" id="KW-0813">Transport</keyword>
<comment type="subcellular location">
    <subcellularLocation>
        <location evidence="1">Membrane</location>
        <topology evidence="1">Multi-pass membrane protein</topology>
    </subcellularLocation>
</comment>
<dbReference type="SUPFAM" id="SSF161111">
    <property type="entry name" value="Cation efflux protein transmembrane domain-like"/>
    <property type="match status" value="1"/>
</dbReference>
<dbReference type="NCBIfam" id="TIGR01297">
    <property type="entry name" value="CDF"/>
    <property type="match status" value="1"/>
</dbReference>
<keyword evidence="5 6" id="KW-0472">Membrane</keyword>
<evidence type="ECO:0000259" key="8">
    <source>
        <dbReference type="Pfam" id="PF16916"/>
    </source>
</evidence>
<feature type="transmembrane region" description="Helical" evidence="6">
    <location>
        <begin position="192"/>
        <end position="212"/>
    </location>
</feature>
<dbReference type="SUPFAM" id="SSF160240">
    <property type="entry name" value="Cation efflux protein cytoplasmic domain-like"/>
    <property type="match status" value="1"/>
</dbReference>
<dbReference type="GO" id="GO:0016020">
    <property type="term" value="C:membrane"/>
    <property type="evidence" value="ECO:0007669"/>
    <property type="project" value="UniProtKB-SubCell"/>
</dbReference>
<feature type="transmembrane region" description="Helical" evidence="6">
    <location>
        <begin position="164"/>
        <end position="186"/>
    </location>
</feature>
<evidence type="ECO:0000259" key="7">
    <source>
        <dbReference type="Pfam" id="PF01545"/>
    </source>
</evidence>
<feature type="domain" description="Cation efflux protein transmembrane" evidence="7">
    <location>
        <begin position="14"/>
        <end position="214"/>
    </location>
</feature>
<evidence type="ECO:0000313" key="9">
    <source>
        <dbReference type="EMBL" id="QHN43257.1"/>
    </source>
</evidence>
<feature type="transmembrane region" description="Helical" evidence="6">
    <location>
        <begin position="7"/>
        <end position="30"/>
    </location>
</feature>
<evidence type="ECO:0000313" key="10">
    <source>
        <dbReference type="Proteomes" id="UP001059824"/>
    </source>
</evidence>
<proteinExistence type="predicted"/>
<evidence type="ECO:0000256" key="3">
    <source>
        <dbReference type="ARBA" id="ARBA00022692"/>
    </source>
</evidence>
<dbReference type="InterPro" id="IPR027470">
    <property type="entry name" value="Cation_efflux_CTD"/>
</dbReference>
<dbReference type="Pfam" id="PF16916">
    <property type="entry name" value="ZT_dimer"/>
    <property type="match status" value="1"/>
</dbReference>
<organism evidence="9 10">
    <name type="scientific">Candidatus Mycosynbacter amalyticus</name>
    <dbReference type="NCBI Taxonomy" id="2665156"/>
    <lineage>
        <taxon>Bacteria</taxon>
        <taxon>Candidatus Saccharimonadota</taxon>
        <taxon>Candidatus Saccharimonadota incertae sedis</taxon>
        <taxon>Candidatus Mycosynbacter</taxon>
    </lineage>
</organism>
<dbReference type="InterPro" id="IPR040177">
    <property type="entry name" value="SLC30A9"/>
</dbReference>
<sequence length="316" mass="34821">MATLSDVRVVATSALVSVSDVVLNLIVALLTGSTIMLSQALQGLSDLVTGGLLYVGVRRSRRAADARFQFGYGREIFFWVLIASIIMFAGTGTMSLYFGYQQVMYPSAVEYVWVAFAMLLFGLCTNGYAFSLSLRRLHQEGEDQGEHWWRHLVNSSLIETKATFAIDFLGTSAAIMGLVALGVYQFTGLAQFDGVGSILIGLTMMVAAVMLVRDIHDLIVGRGVDVKTLAALKREALAVKGVNAVLDLLTMYVGSSKLFVVMELHLADNFTTDEVERIVDTVKQRIHKKIPLVHHIQIEVETPDEELAQRLKNTRE</sequence>
<keyword evidence="10" id="KW-1185">Reference proteome</keyword>
<dbReference type="PANTHER" id="PTHR13414:SF9">
    <property type="entry name" value="PROTON-COUPLED ZINC ANTIPORTER SLC30A9, MITOCHONDRIAL"/>
    <property type="match status" value="1"/>
</dbReference>
<dbReference type="Proteomes" id="UP001059824">
    <property type="component" value="Chromosome"/>
</dbReference>
<dbReference type="Gene3D" id="1.20.1510.10">
    <property type="entry name" value="Cation efflux protein transmembrane domain"/>
    <property type="match status" value="1"/>
</dbReference>
<dbReference type="InterPro" id="IPR058533">
    <property type="entry name" value="Cation_efflux_TM"/>
</dbReference>
<feature type="transmembrane region" description="Helical" evidence="6">
    <location>
        <begin position="36"/>
        <end position="55"/>
    </location>
</feature>
<protein>
    <submittedName>
        <fullName evidence="9">Cation diffusion facilitator family transporter</fullName>
    </submittedName>
</protein>
<dbReference type="InterPro" id="IPR002524">
    <property type="entry name" value="Cation_efflux"/>
</dbReference>
<dbReference type="GO" id="GO:0008324">
    <property type="term" value="F:monoatomic cation transmembrane transporter activity"/>
    <property type="evidence" value="ECO:0007669"/>
    <property type="project" value="InterPro"/>
</dbReference>
<dbReference type="EMBL" id="CP045921">
    <property type="protein sequence ID" value="QHN43257.1"/>
    <property type="molecule type" value="Genomic_DNA"/>
</dbReference>
<dbReference type="Gene3D" id="3.30.70.1350">
    <property type="entry name" value="Cation efflux protein, cytoplasmic domain"/>
    <property type="match status" value="1"/>
</dbReference>
<reference evidence="9" key="1">
    <citation type="journal article" date="2021" name="Nat. Microbiol.">
        <title>Cocultivation of an ultrasmall environmental parasitic bacterium with lytic ability against bacteria associated with wastewater foams.</title>
        <authorList>
            <person name="Batinovic S."/>
            <person name="Rose J.J.A."/>
            <person name="Ratcliffe J."/>
            <person name="Seviour R.J."/>
            <person name="Petrovski S."/>
        </authorList>
    </citation>
    <scope>NUCLEOTIDE SEQUENCE</scope>
    <source>
        <strain evidence="9">JR1</strain>
    </source>
</reference>
<evidence type="ECO:0000256" key="4">
    <source>
        <dbReference type="ARBA" id="ARBA00022989"/>
    </source>
</evidence>
<keyword evidence="3 6" id="KW-0812">Transmembrane</keyword>
<dbReference type="Pfam" id="PF01545">
    <property type="entry name" value="Cation_efflux"/>
    <property type="match status" value="1"/>
</dbReference>
<evidence type="ECO:0000256" key="5">
    <source>
        <dbReference type="ARBA" id="ARBA00023136"/>
    </source>
</evidence>
<evidence type="ECO:0000256" key="6">
    <source>
        <dbReference type="SAM" id="Phobius"/>
    </source>
</evidence>
<dbReference type="PANTHER" id="PTHR13414">
    <property type="entry name" value="HUEL-CATION TRANSPORTER"/>
    <property type="match status" value="1"/>
</dbReference>
<dbReference type="GO" id="GO:0006829">
    <property type="term" value="P:zinc ion transport"/>
    <property type="evidence" value="ECO:0007669"/>
    <property type="project" value="InterPro"/>
</dbReference>
<accession>A0A857MV20</accession>
<name>A0A857MV20_9BACT</name>
<feature type="domain" description="Cation efflux protein cytoplasmic" evidence="8">
    <location>
        <begin position="228"/>
        <end position="301"/>
    </location>
</feature>
<evidence type="ECO:0000256" key="2">
    <source>
        <dbReference type="ARBA" id="ARBA00022448"/>
    </source>
</evidence>
<dbReference type="KEGG" id="mama:GII36_05420"/>
<gene>
    <name evidence="9" type="ORF">GII36_05420</name>
</gene>
<feature type="transmembrane region" description="Helical" evidence="6">
    <location>
        <begin position="111"/>
        <end position="130"/>
    </location>
</feature>